<gene>
    <name evidence="2" type="ORF">M595_0104</name>
</gene>
<keyword evidence="1" id="KW-0472">Membrane</keyword>
<protein>
    <submittedName>
        <fullName evidence="2">Putative membrane protein</fullName>
    </submittedName>
</protein>
<feature type="transmembrane region" description="Helical" evidence="1">
    <location>
        <begin position="7"/>
        <end position="26"/>
    </location>
</feature>
<sequence length="55" mass="6447">MQKKTYYLASSIFFIVGLLWMFIKLIANTERFTVIMIGCFLVGLVYFFLGSRLKN</sequence>
<feature type="transmembrane region" description="Helical" evidence="1">
    <location>
        <begin position="32"/>
        <end position="49"/>
    </location>
</feature>
<dbReference type="Proteomes" id="UP000017127">
    <property type="component" value="Unassembled WGS sequence"/>
</dbReference>
<keyword evidence="3" id="KW-1185">Reference proteome</keyword>
<organism evidence="2 3">
    <name type="scientific">Lyngbya aestuarii BL J</name>
    <dbReference type="NCBI Taxonomy" id="1348334"/>
    <lineage>
        <taxon>Bacteria</taxon>
        <taxon>Bacillati</taxon>
        <taxon>Cyanobacteriota</taxon>
        <taxon>Cyanophyceae</taxon>
        <taxon>Oscillatoriophycideae</taxon>
        <taxon>Oscillatoriales</taxon>
        <taxon>Microcoleaceae</taxon>
        <taxon>Lyngbya</taxon>
    </lineage>
</organism>
<dbReference type="AlphaFoldDB" id="U7QRA2"/>
<keyword evidence="1" id="KW-0812">Transmembrane</keyword>
<dbReference type="EMBL" id="AUZM01000001">
    <property type="protein sequence ID" value="ERT09827.1"/>
    <property type="molecule type" value="Genomic_DNA"/>
</dbReference>
<evidence type="ECO:0000256" key="1">
    <source>
        <dbReference type="SAM" id="Phobius"/>
    </source>
</evidence>
<evidence type="ECO:0000313" key="3">
    <source>
        <dbReference type="Proteomes" id="UP000017127"/>
    </source>
</evidence>
<name>U7QRA2_9CYAN</name>
<keyword evidence="1" id="KW-1133">Transmembrane helix</keyword>
<evidence type="ECO:0000313" key="2">
    <source>
        <dbReference type="EMBL" id="ERT09827.1"/>
    </source>
</evidence>
<proteinExistence type="predicted"/>
<comment type="caution">
    <text evidence="2">The sequence shown here is derived from an EMBL/GenBank/DDBJ whole genome shotgun (WGS) entry which is preliminary data.</text>
</comment>
<reference evidence="2 3" key="1">
    <citation type="journal article" date="2013" name="Front. Microbiol.">
        <title>Comparative genomic analyses of the cyanobacterium, Lyngbya aestuarii BL J, a powerful hydrogen producer.</title>
        <authorList>
            <person name="Kothari A."/>
            <person name="Vaughn M."/>
            <person name="Garcia-Pichel F."/>
        </authorList>
    </citation>
    <scope>NUCLEOTIDE SEQUENCE [LARGE SCALE GENOMIC DNA]</scope>
    <source>
        <strain evidence="2 3">BL J</strain>
    </source>
</reference>
<accession>U7QRA2</accession>